<name>A0A4Y5YQF8_9MICO</name>
<dbReference type="PROSITE" id="PS51318">
    <property type="entry name" value="TAT"/>
    <property type="match status" value="1"/>
</dbReference>
<dbReference type="InterPro" id="IPR006311">
    <property type="entry name" value="TAT_signal"/>
</dbReference>
<gene>
    <name evidence="2" type="ORF">FIV50_10075</name>
</gene>
<evidence type="ECO:0000313" key="3">
    <source>
        <dbReference type="Proteomes" id="UP000316125"/>
    </source>
</evidence>
<dbReference type="Proteomes" id="UP000316125">
    <property type="component" value="Chromosome"/>
</dbReference>
<feature type="signal peptide" evidence="1">
    <location>
        <begin position="1"/>
        <end position="26"/>
    </location>
</feature>
<evidence type="ECO:0000313" key="2">
    <source>
        <dbReference type="EMBL" id="QDE35100.1"/>
    </source>
</evidence>
<dbReference type="OrthoDB" id="5068397at2"/>
<reference evidence="2 3" key="1">
    <citation type="submission" date="2019-06" db="EMBL/GenBank/DDBJ databases">
        <title>Complete genome of Microbacterium foliorum M2.</title>
        <authorList>
            <person name="Cao G."/>
        </authorList>
    </citation>
    <scope>NUCLEOTIDE SEQUENCE [LARGE SCALE GENOMIC DNA]</scope>
    <source>
        <strain evidence="2 3">M2</strain>
    </source>
</reference>
<organism evidence="2 3">
    <name type="scientific">Microbacterium foliorum</name>
    <dbReference type="NCBI Taxonomy" id="104336"/>
    <lineage>
        <taxon>Bacteria</taxon>
        <taxon>Bacillati</taxon>
        <taxon>Actinomycetota</taxon>
        <taxon>Actinomycetes</taxon>
        <taxon>Micrococcales</taxon>
        <taxon>Microbacteriaceae</taxon>
        <taxon>Microbacterium</taxon>
    </lineage>
</organism>
<dbReference type="AlphaFoldDB" id="A0A4Y5YQF8"/>
<dbReference type="EMBL" id="CP041040">
    <property type="protein sequence ID" value="QDE35100.1"/>
    <property type="molecule type" value="Genomic_DNA"/>
</dbReference>
<evidence type="ECO:0000256" key="1">
    <source>
        <dbReference type="SAM" id="SignalP"/>
    </source>
</evidence>
<protein>
    <submittedName>
        <fullName evidence="2">Uncharacterized protein</fullName>
    </submittedName>
</protein>
<accession>A0A4Y5YQF8</accession>
<dbReference type="RefSeq" id="WP_140037318.1">
    <property type="nucleotide sequence ID" value="NZ_CP041040.1"/>
</dbReference>
<sequence>MRSRRILLGVAAGLLGALMFGGPAFAAPAVDDGDRIAPLILEVMAEVPGGVVVDSRHAVWPELGMELVVGAHVRAVSIAAVGSCTTGLVCAYTGTALTGARLSWSTCGILPIPTSFSVRSLADARSGGYAQARNGATVLATAPAGGWTNVNGTSTNVRCVL</sequence>
<keyword evidence="1" id="KW-0732">Signal</keyword>
<proteinExistence type="predicted"/>
<feature type="chain" id="PRO_5021207593" evidence="1">
    <location>
        <begin position="27"/>
        <end position="161"/>
    </location>
</feature>